<comment type="similarity">
    <text evidence="2">Belongs to the 'GDSL' lipolytic enzyme family.</text>
</comment>
<accession>A0AA88D3W3</accession>
<keyword evidence="3" id="KW-0964">Secreted</keyword>
<comment type="caution">
    <text evidence="9">The sequence shown here is derived from an EMBL/GenBank/DDBJ whole genome shotgun (WGS) entry which is preliminary data.</text>
</comment>
<dbReference type="CDD" id="cd01837">
    <property type="entry name" value="SGNH_plant_lipase_like"/>
    <property type="match status" value="1"/>
</dbReference>
<evidence type="ECO:0000256" key="4">
    <source>
        <dbReference type="ARBA" id="ARBA00022729"/>
    </source>
</evidence>
<sequence>MKIWVVVVVVVCVVSNMMESCCVKALAQRVPCFFIFGDSLADSGNNNHLHTSAKVNYPPYGIDFPEGQLLGFEHFIQPFATAAGTDNILDGVNYASGSAGILRQTGQHLGENVNFLGQVWNHRVVMAQMGKILGNRELTRQHLSKCFYWVGLGSNDYINNYYSPSHYTSSRIYTPEQFASVLIEEYCRQILTLYRYGARKVALAGIGRVGCTPNSLFLHDTKGSACVDYINKAVGYFNDKLLGLVEKLNSNFSDAKFIYIDSYGLGGVDPTSFGFKNWSSGCCAVNDVGQCIPSKNPCENRKEYVFWDSFHPTEALNLITANRIFSAENLSDTYPMDVNQLVQISSA</sequence>
<name>A0AA88D3W3_FICCA</name>
<evidence type="ECO:0000256" key="3">
    <source>
        <dbReference type="ARBA" id="ARBA00022525"/>
    </source>
</evidence>
<feature type="chain" id="PRO_5041690688" description="GDSL esterase/lipase" evidence="8">
    <location>
        <begin position="21"/>
        <end position="347"/>
    </location>
</feature>
<evidence type="ECO:0008006" key="11">
    <source>
        <dbReference type="Google" id="ProtNLM"/>
    </source>
</evidence>
<comment type="subcellular location">
    <subcellularLocation>
        <location evidence="1">Secreted</location>
    </subcellularLocation>
</comment>
<keyword evidence="5" id="KW-0378">Hydrolase</keyword>
<dbReference type="Pfam" id="PF00657">
    <property type="entry name" value="Lipase_GDSL"/>
    <property type="match status" value="1"/>
</dbReference>
<gene>
    <name evidence="9" type="ORF">TIFTF001_012638</name>
</gene>
<dbReference type="AlphaFoldDB" id="A0AA88D3W3"/>
<evidence type="ECO:0000256" key="7">
    <source>
        <dbReference type="ARBA" id="ARBA00023098"/>
    </source>
</evidence>
<dbReference type="InterPro" id="IPR001087">
    <property type="entry name" value="GDSL"/>
</dbReference>
<evidence type="ECO:0000256" key="2">
    <source>
        <dbReference type="ARBA" id="ARBA00008668"/>
    </source>
</evidence>
<dbReference type="PANTHER" id="PTHR45650">
    <property type="entry name" value="GDSL-LIKE LIPASE/ACYLHYDROLASE-RELATED"/>
    <property type="match status" value="1"/>
</dbReference>
<dbReference type="PANTHER" id="PTHR45650:SF75">
    <property type="entry name" value="GDSL-LIKE LIPASE_ACYLHYDROLASE"/>
    <property type="match status" value="1"/>
</dbReference>
<evidence type="ECO:0000256" key="6">
    <source>
        <dbReference type="ARBA" id="ARBA00022963"/>
    </source>
</evidence>
<evidence type="ECO:0000313" key="10">
    <source>
        <dbReference type="Proteomes" id="UP001187192"/>
    </source>
</evidence>
<feature type="signal peptide" evidence="8">
    <location>
        <begin position="1"/>
        <end position="20"/>
    </location>
</feature>
<dbReference type="InterPro" id="IPR035669">
    <property type="entry name" value="SGNH_plant_lipase-like"/>
</dbReference>
<evidence type="ECO:0000256" key="8">
    <source>
        <dbReference type="SAM" id="SignalP"/>
    </source>
</evidence>
<dbReference type="GO" id="GO:0005576">
    <property type="term" value="C:extracellular region"/>
    <property type="evidence" value="ECO:0007669"/>
    <property type="project" value="UniProtKB-SubCell"/>
</dbReference>
<dbReference type="Gene3D" id="3.40.50.1110">
    <property type="entry name" value="SGNH hydrolase"/>
    <property type="match status" value="1"/>
</dbReference>
<dbReference type="GO" id="GO:0016042">
    <property type="term" value="P:lipid catabolic process"/>
    <property type="evidence" value="ECO:0007669"/>
    <property type="project" value="UniProtKB-KW"/>
</dbReference>
<dbReference type="InterPro" id="IPR051238">
    <property type="entry name" value="GDSL_esterase/lipase"/>
</dbReference>
<organism evidence="9 10">
    <name type="scientific">Ficus carica</name>
    <name type="common">Common fig</name>
    <dbReference type="NCBI Taxonomy" id="3494"/>
    <lineage>
        <taxon>Eukaryota</taxon>
        <taxon>Viridiplantae</taxon>
        <taxon>Streptophyta</taxon>
        <taxon>Embryophyta</taxon>
        <taxon>Tracheophyta</taxon>
        <taxon>Spermatophyta</taxon>
        <taxon>Magnoliopsida</taxon>
        <taxon>eudicotyledons</taxon>
        <taxon>Gunneridae</taxon>
        <taxon>Pentapetalae</taxon>
        <taxon>rosids</taxon>
        <taxon>fabids</taxon>
        <taxon>Rosales</taxon>
        <taxon>Moraceae</taxon>
        <taxon>Ficeae</taxon>
        <taxon>Ficus</taxon>
    </lineage>
</organism>
<dbReference type="Proteomes" id="UP001187192">
    <property type="component" value="Unassembled WGS sequence"/>
</dbReference>
<keyword evidence="4 8" id="KW-0732">Signal</keyword>
<protein>
    <recommendedName>
        <fullName evidence="11">GDSL esterase/lipase</fullName>
    </recommendedName>
</protein>
<evidence type="ECO:0000313" key="9">
    <source>
        <dbReference type="EMBL" id="GMN43435.1"/>
    </source>
</evidence>
<evidence type="ECO:0000256" key="1">
    <source>
        <dbReference type="ARBA" id="ARBA00004613"/>
    </source>
</evidence>
<keyword evidence="6" id="KW-0442">Lipid degradation</keyword>
<evidence type="ECO:0000256" key="5">
    <source>
        <dbReference type="ARBA" id="ARBA00022801"/>
    </source>
</evidence>
<dbReference type="GO" id="GO:0016788">
    <property type="term" value="F:hydrolase activity, acting on ester bonds"/>
    <property type="evidence" value="ECO:0007669"/>
    <property type="project" value="InterPro"/>
</dbReference>
<dbReference type="InterPro" id="IPR036514">
    <property type="entry name" value="SGNH_hydro_sf"/>
</dbReference>
<keyword evidence="10" id="KW-1185">Reference proteome</keyword>
<dbReference type="EMBL" id="BTGU01000016">
    <property type="protein sequence ID" value="GMN43435.1"/>
    <property type="molecule type" value="Genomic_DNA"/>
</dbReference>
<proteinExistence type="inferred from homology"/>
<reference evidence="9" key="1">
    <citation type="submission" date="2023-07" db="EMBL/GenBank/DDBJ databases">
        <title>draft genome sequence of fig (Ficus carica).</title>
        <authorList>
            <person name="Takahashi T."/>
            <person name="Nishimura K."/>
        </authorList>
    </citation>
    <scope>NUCLEOTIDE SEQUENCE</scope>
</reference>
<keyword evidence="7" id="KW-0443">Lipid metabolism</keyword>